<feature type="transmembrane region" description="Helical" evidence="1">
    <location>
        <begin position="122"/>
        <end position="141"/>
    </location>
</feature>
<gene>
    <name evidence="2" type="ORF">JL09_g344</name>
</gene>
<feature type="transmembrane region" description="Helical" evidence="1">
    <location>
        <begin position="200"/>
        <end position="216"/>
    </location>
</feature>
<evidence type="ECO:0000313" key="3">
    <source>
        <dbReference type="Proteomes" id="UP000029867"/>
    </source>
</evidence>
<comment type="caution">
    <text evidence="2">The sequence shown here is derived from an EMBL/GenBank/DDBJ whole genome shotgun (WGS) entry which is preliminary data.</text>
</comment>
<organism evidence="2 3">
    <name type="scientific">Pichia kudriavzevii</name>
    <name type="common">Yeast</name>
    <name type="synonym">Issatchenkia orientalis</name>
    <dbReference type="NCBI Taxonomy" id="4909"/>
    <lineage>
        <taxon>Eukaryota</taxon>
        <taxon>Fungi</taxon>
        <taxon>Dikarya</taxon>
        <taxon>Ascomycota</taxon>
        <taxon>Saccharomycotina</taxon>
        <taxon>Pichiomycetes</taxon>
        <taxon>Pichiales</taxon>
        <taxon>Pichiaceae</taxon>
        <taxon>Pichia</taxon>
    </lineage>
</organism>
<dbReference type="Proteomes" id="UP000029867">
    <property type="component" value="Unassembled WGS sequence"/>
</dbReference>
<dbReference type="EMBL" id="JQFK01000002">
    <property type="protein sequence ID" value="KGK40329.1"/>
    <property type="molecule type" value="Genomic_DNA"/>
</dbReference>
<feature type="transmembrane region" description="Helical" evidence="1">
    <location>
        <begin position="161"/>
        <end position="179"/>
    </location>
</feature>
<evidence type="ECO:0000256" key="1">
    <source>
        <dbReference type="SAM" id="Phobius"/>
    </source>
</evidence>
<keyword evidence="1" id="KW-0812">Transmembrane</keyword>
<keyword evidence="1" id="KW-0472">Membrane</keyword>
<proteinExistence type="predicted"/>
<dbReference type="AlphaFoldDB" id="A0A099P7X9"/>
<sequence length="354" mass="40216">MAAPKIFDKFNKIRTRESSPIRRTEVSITSSSPVSTPRKVRSHTNPNAKLIPIKKNLGLIPTLDSFSDSSNEGKRHMNDVAIEVKMDNQNVHPMDEPLVLRNGKEIYPSINSSVDNKEKSDLMVILAGLLEAFTGIVIRFWNSDLHFKITISEGKPLKVHIPSLVYSLIGFKLIHTLFFKDSNQSVRITQTPTNYGGFKAPFVIIMVIVIAGWFFSQNLSREQSRSTKIPHKSATSAMSNSSINSTDIEDEITLVDSLGSKKFSENELWDNKTPDITPPTSRKNSFEMKLDTLLAREKIKIDKFSTPVQCRREARHKTTKTLNLNLPTNYKKRKSNEFDEMTIQAREQLLKAFY</sequence>
<dbReference type="VEuPathDB" id="FungiDB:C5L36_0C03675"/>
<protein>
    <submittedName>
        <fullName evidence="2">Uncharacterized protein</fullName>
    </submittedName>
</protein>
<dbReference type="HOGENOM" id="CLU_783163_0_0_1"/>
<accession>A0A099P7X9</accession>
<reference evidence="3" key="1">
    <citation type="journal article" date="2014" name="Microb. Cell Fact.">
        <title>Exploiting Issatchenkia orientalis SD108 for succinic acid production.</title>
        <authorList>
            <person name="Xiao H."/>
            <person name="Shao Z."/>
            <person name="Jiang Y."/>
            <person name="Dole S."/>
            <person name="Zhao H."/>
        </authorList>
    </citation>
    <scope>NUCLEOTIDE SEQUENCE [LARGE SCALE GENOMIC DNA]</scope>
    <source>
        <strain evidence="3">SD108</strain>
    </source>
</reference>
<keyword evidence="1" id="KW-1133">Transmembrane helix</keyword>
<name>A0A099P7X9_PICKU</name>
<evidence type="ECO:0000313" key="2">
    <source>
        <dbReference type="EMBL" id="KGK40329.1"/>
    </source>
</evidence>